<gene>
    <name evidence="5" type="ORF">CHS0354_028824</name>
</gene>
<comment type="caution">
    <text evidence="5">The sequence shown here is derived from an EMBL/GenBank/DDBJ whole genome shotgun (WGS) entry which is preliminary data.</text>
</comment>
<evidence type="ECO:0000256" key="2">
    <source>
        <dbReference type="ARBA" id="ARBA00023043"/>
    </source>
</evidence>
<feature type="repeat" description="ANK" evidence="3">
    <location>
        <begin position="162"/>
        <end position="194"/>
    </location>
</feature>
<organism evidence="5 6">
    <name type="scientific">Potamilus streckersoni</name>
    <dbReference type="NCBI Taxonomy" id="2493646"/>
    <lineage>
        <taxon>Eukaryota</taxon>
        <taxon>Metazoa</taxon>
        <taxon>Spiralia</taxon>
        <taxon>Lophotrochozoa</taxon>
        <taxon>Mollusca</taxon>
        <taxon>Bivalvia</taxon>
        <taxon>Autobranchia</taxon>
        <taxon>Heteroconchia</taxon>
        <taxon>Palaeoheterodonta</taxon>
        <taxon>Unionida</taxon>
        <taxon>Unionoidea</taxon>
        <taxon>Unionidae</taxon>
        <taxon>Ambleminae</taxon>
        <taxon>Lampsilini</taxon>
        <taxon>Potamilus</taxon>
    </lineage>
</organism>
<reference evidence="5" key="2">
    <citation type="journal article" date="2021" name="Genome Biol. Evol.">
        <title>Developing a high-quality reference genome for a parasitic bivalve with doubly uniparental inheritance (Bivalvia: Unionida).</title>
        <authorList>
            <person name="Smith C.H."/>
        </authorList>
    </citation>
    <scope>NUCLEOTIDE SEQUENCE</scope>
    <source>
        <strain evidence="5">CHS0354</strain>
        <tissue evidence="5">Mantle</tissue>
    </source>
</reference>
<keyword evidence="6" id="KW-1185">Reference proteome</keyword>
<dbReference type="AlphaFoldDB" id="A0AAE0RY62"/>
<dbReference type="PROSITE" id="PS50088">
    <property type="entry name" value="ANK_REPEAT"/>
    <property type="match status" value="2"/>
</dbReference>
<name>A0AAE0RY62_9BIVA</name>
<evidence type="ECO:0000313" key="5">
    <source>
        <dbReference type="EMBL" id="KAK3581817.1"/>
    </source>
</evidence>
<feature type="region of interest" description="Disordered" evidence="4">
    <location>
        <begin position="1"/>
        <end position="22"/>
    </location>
</feature>
<feature type="compositionally biased region" description="Acidic residues" evidence="4">
    <location>
        <begin position="8"/>
        <end position="18"/>
    </location>
</feature>
<dbReference type="Proteomes" id="UP001195483">
    <property type="component" value="Unassembled WGS sequence"/>
</dbReference>
<dbReference type="InterPro" id="IPR002110">
    <property type="entry name" value="Ankyrin_rpt"/>
</dbReference>
<sequence>MEDKGAESESDSVVDSSEEERVHFDGEYKAPNFNIRSWSPKGPGVLDFICLVPFAQGYEAKYDQSEHINKVKISSRHRQQRMQEFHYGRTTCRNIIEERRLRNATSQNDYQLVVELLDSGVDPCAYDEKKRTALHIAASQGFQVIVKVLLDKGADPNQKDVLGNTPLHLAACTCQVPVVTLLLKAGTDLKSVDTSGRTPLSLAKSRLRMLAEDKSYSNEQLKGEVFQVLLD</sequence>
<dbReference type="PROSITE" id="PS50297">
    <property type="entry name" value="ANK_REP_REGION"/>
    <property type="match status" value="2"/>
</dbReference>
<dbReference type="EMBL" id="JAEAOA010001728">
    <property type="protein sequence ID" value="KAK3581817.1"/>
    <property type="molecule type" value="Genomic_DNA"/>
</dbReference>
<dbReference type="PANTHER" id="PTHR24171">
    <property type="entry name" value="ANKYRIN REPEAT DOMAIN-CONTAINING PROTEIN 39-RELATED"/>
    <property type="match status" value="1"/>
</dbReference>
<accession>A0AAE0RY62</accession>
<dbReference type="InterPro" id="IPR036770">
    <property type="entry name" value="Ankyrin_rpt-contain_sf"/>
</dbReference>
<evidence type="ECO:0000256" key="1">
    <source>
        <dbReference type="ARBA" id="ARBA00022737"/>
    </source>
</evidence>
<evidence type="ECO:0000313" key="6">
    <source>
        <dbReference type="Proteomes" id="UP001195483"/>
    </source>
</evidence>
<dbReference type="SMART" id="SM00248">
    <property type="entry name" value="ANK"/>
    <property type="match status" value="2"/>
</dbReference>
<keyword evidence="1" id="KW-0677">Repeat</keyword>
<dbReference type="Gene3D" id="1.25.40.20">
    <property type="entry name" value="Ankyrin repeat-containing domain"/>
    <property type="match status" value="2"/>
</dbReference>
<evidence type="ECO:0000256" key="4">
    <source>
        <dbReference type="SAM" id="MobiDB-lite"/>
    </source>
</evidence>
<protein>
    <submittedName>
        <fullName evidence="5">Uncharacterized protein</fullName>
    </submittedName>
</protein>
<dbReference type="SUPFAM" id="SSF48403">
    <property type="entry name" value="Ankyrin repeat"/>
    <property type="match status" value="1"/>
</dbReference>
<reference evidence="5" key="3">
    <citation type="submission" date="2023-05" db="EMBL/GenBank/DDBJ databases">
        <authorList>
            <person name="Smith C.H."/>
        </authorList>
    </citation>
    <scope>NUCLEOTIDE SEQUENCE</scope>
    <source>
        <strain evidence="5">CHS0354</strain>
        <tissue evidence="5">Mantle</tissue>
    </source>
</reference>
<feature type="repeat" description="ANK" evidence="3">
    <location>
        <begin position="129"/>
        <end position="161"/>
    </location>
</feature>
<dbReference type="Pfam" id="PF12796">
    <property type="entry name" value="Ank_2"/>
    <property type="match status" value="1"/>
</dbReference>
<evidence type="ECO:0000256" key="3">
    <source>
        <dbReference type="PROSITE-ProRule" id="PRU00023"/>
    </source>
</evidence>
<keyword evidence="2 3" id="KW-0040">ANK repeat</keyword>
<proteinExistence type="predicted"/>
<reference evidence="5" key="1">
    <citation type="journal article" date="2021" name="Genome Biol. Evol.">
        <title>A High-Quality Reference Genome for a Parasitic Bivalve with Doubly Uniparental Inheritance (Bivalvia: Unionida).</title>
        <authorList>
            <person name="Smith C.H."/>
        </authorList>
    </citation>
    <scope>NUCLEOTIDE SEQUENCE</scope>
    <source>
        <strain evidence="5">CHS0354</strain>
    </source>
</reference>